<dbReference type="Proteomes" id="UP001055219">
    <property type="component" value="Unassembled WGS sequence"/>
</dbReference>
<evidence type="ECO:0000256" key="8">
    <source>
        <dbReference type="SAM" id="MobiDB-lite"/>
    </source>
</evidence>
<dbReference type="Gene3D" id="1.10.357.140">
    <property type="entry name" value="UbiA prenyltransferase"/>
    <property type="match status" value="1"/>
</dbReference>
<dbReference type="FunFam" id="1.10.357.140:FF:000008">
    <property type="entry name" value="4-hydroxybenzoate octaprenyltransferase"/>
    <property type="match status" value="1"/>
</dbReference>
<dbReference type="EMBL" id="JAGIXG020000023">
    <property type="protein sequence ID" value="KAI6781326.1"/>
    <property type="molecule type" value="Genomic_DNA"/>
</dbReference>
<feature type="transmembrane region" description="Helical" evidence="9">
    <location>
        <begin position="297"/>
        <end position="319"/>
    </location>
</feature>
<comment type="subcellular location">
    <subcellularLocation>
        <location evidence="1">Membrane</location>
        <topology evidence="1">Multi-pass membrane protein</topology>
    </subcellularLocation>
</comment>
<evidence type="ECO:0000256" key="3">
    <source>
        <dbReference type="ARBA" id="ARBA00005985"/>
    </source>
</evidence>
<dbReference type="AlphaFoldDB" id="A0A9Q0BDZ4"/>
<evidence type="ECO:0000256" key="5">
    <source>
        <dbReference type="ARBA" id="ARBA00022692"/>
    </source>
</evidence>
<comment type="caution">
    <text evidence="10">The sequence shown here is derived from an EMBL/GenBank/DDBJ whole genome shotgun (WGS) entry which is preliminary data.</text>
</comment>
<feature type="region of interest" description="Disordered" evidence="8">
    <location>
        <begin position="1"/>
        <end position="30"/>
    </location>
</feature>
<dbReference type="InterPro" id="IPR000537">
    <property type="entry name" value="UbiA_prenyltransferase"/>
</dbReference>
<evidence type="ECO:0000256" key="9">
    <source>
        <dbReference type="SAM" id="Phobius"/>
    </source>
</evidence>
<keyword evidence="11" id="KW-1185">Reference proteome</keyword>
<feature type="transmembrane region" description="Helical" evidence="9">
    <location>
        <begin position="226"/>
        <end position="247"/>
    </location>
</feature>
<dbReference type="OrthoDB" id="18170at2759"/>
<comment type="similarity">
    <text evidence="3">Belongs to the UbiA prenyltransferase family.</text>
</comment>
<keyword evidence="7 9" id="KW-0472">Membrane</keyword>
<keyword evidence="6 9" id="KW-1133">Transmembrane helix</keyword>
<feature type="transmembrane region" description="Helical" evidence="9">
    <location>
        <begin position="198"/>
        <end position="220"/>
    </location>
</feature>
<sequence>MSNTHLLFQTEEPTLRMSPKSKSGKKPVSEKTALVENINGTSGYQVPTKGILSKLPASWVPYAELIRLEQPHGNYMIYFPHIIGLMYATAIRPTPVSVLAHRAGIFAIWTFFMRGAGCAWNDNVDQEFDRKTARCRVRPIARGAVSTTQGHIFTLVLVLAGFASIATLPIECTYVGIGTTVLSTIYPFGKRFTNFAQVILGSTLASTIALSAYSIGLPALNSHYMIPTLCLSATIMLLVVFYDVVYARQDTADDLKSGVKGMAVRFRNHLEGLFAVITISIAGLLTTLGGMVGMGHWYYIFSVGGLTFGLVSMIALTHWQLLPSWAGKSGYAYAFAILSLLTGFIAEYSVKDNVQ</sequence>
<feature type="transmembrane region" description="Helical" evidence="9">
    <location>
        <begin position="268"/>
        <end position="291"/>
    </location>
</feature>
<dbReference type="InterPro" id="IPR039653">
    <property type="entry name" value="Prenyltransferase"/>
</dbReference>
<organism evidence="10 11">
    <name type="scientific">Emericellopsis cladophorae</name>
    <dbReference type="NCBI Taxonomy" id="2686198"/>
    <lineage>
        <taxon>Eukaryota</taxon>
        <taxon>Fungi</taxon>
        <taxon>Dikarya</taxon>
        <taxon>Ascomycota</taxon>
        <taxon>Pezizomycotina</taxon>
        <taxon>Sordariomycetes</taxon>
        <taxon>Hypocreomycetidae</taxon>
        <taxon>Hypocreales</taxon>
        <taxon>Bionectriaceae</taxon>
        <taxon>Emericellopsis</taxon>
    </lineage>
</organism>
<proteinExistence type="inferred from homology"/>
<reference evidence="10" key="2">
    <citation type="submission" date="2022-07" db="EMBL/GenBank/DDBJ databases">
        <authorList>
            <person name="Goncalves M.F.M."/>
            <person name="Hilario S."/>
            <person name="Van De Peer Y."/>
            <person name="Esteves A.C."/>
            <person name="Alves A."/>
        </authorList>
    </citation>
    <scope>NUCLEOTIDE SEQUENCE</scope>
    <source>
        <strain evidence="10">MUM 19.33</strain>
    </source>
</reference>
<evidence type="ECO:0000256" key="7">
    <source>
        <dbReference type="ARBA" id="ARBA00023136"/>
    </source>
</evidence>
<dbReference type="CDD" id="cd13959">
    <property type="entry name" value="PT_UbiA_COQ2"/>
    <property type="match status" value="1"/>
</dbReference>
<evidence type="ECO:0000256" key="2">
    <source>
        <dbReference type="ARBA" id="ARBA00004721"/>
    </source>
</evidence>
<dbReference type="Gene3D" id="1.20.120.1780">
    <property type="entry name" value="UbiA prenyltransferase"/>
    <property type="match status" value="1"/>
</dbReference>
<feature type="transmembrane region" description="Helical" evidence="9">
    <location>
        <begin position="152"/>
        <end position="177"/>
    </location>
</feature>
<dbReference type="RefSeq" id="XP_051362182.1">
    <property type="nucleotide sequence ID" value="XM_051506623.1"/>
</dbReference>
<comment type="pathway">
    <text evidence="2">Secondary metabolite biosynthesis; terpenoid biosynthesis.</text>
</comment>
<evidence type="ECO:0000313" key="11">
    <source>
        <dbReference type="Proteomes" id="UP001055219"/>
    </source>
</evidence>
<accession>A0A9Q0BDZ4</accession>
<name>A0A9Q0BDZ4_9HYPO</name>
<dbReference type="PANTHER" id="PTHR11048:SF39">
    <property type="entry name" value="POLYPRENYL TRANSFERASE AUSN"/>
    <property type="match status" value="1"/>
</dbReference>
<dbReference type="PANTHER" id="PTHR11048">
    <property type="entry name" value="PRENYLTRANSFERASES"/>
    <property type="match status" value="1"/>
</dbReference>
<dbReference type="InterPro" id="IPR044878">
    <property type="entry name" value="UbiA_sf"/>
</dbReference>
<evidence type="ECO:0000256" key="4">
    <source>
        <dbReference type="ARBA" id="ARBA00022679"/>
    </source>
</evidence>
<keyword evidence="5 9" id="KW-0812">Transmembrane</keyword>
<dbReference type="GeneID" id="75830589"/>
<dbReference type="GO" id="GO:0005743">
    <property type="term" value="C:mitochondrial inner membrane"/>
    <property type="evidence" value="ECO:0007669"/>
    <property type="project" value="TreeGrafter"/>
</dbReference>
<evidence type="ECO:0000313" key="10">
    <source>
        <dbReference type="EMBL" id="KAI6781326.1"/>
    </source>
</evidence>
<dbReference type="Pfam" id="PF01040">
    <property type="entry name" value="UbiA"/>
    <property type="match status" value="1"/>
</dbReference>
<dbReference type="GO" id="GO:0008412">
    <property type="term" value="F:4-hydroxybenzoate polyprenyltransferase activity"/>
    <property type="evidence" value="ECO:0007669"/>
    <property type="project" value="TreeGrafter"/>
</dbReference>
<feature type="transmembrane region" description="Helical" evidence="9">
    <location>
        <begin position="331"/>
        <end position="350"/>
    </location>
</feature>
<reference evidence="10" key="1">
    <citation type="journal article" date="2021" name="J Fungi (Basel)">
        <title>Genomic and Metabolomic Analyses of the Marine Fungus Emericellopsis cladophorae: Insights into Saltwater Adaptability Mechanisms and Its Biosynthetic Potential.</title>
        <authorList>
            <person name="Goncalves M.F.M."/>
            <person name="Hilario S."/>
            <person name="Van de Peer Y."/>
            <person name="Esteves A.C."/>
            <person name="Alves A."/>
        </authorList>
    </citation>
    <scope>NUCLEOTIDE SEQUENCE</scope>
    <source>
        <strain evidence="10">MUM 19.33</strain>
    </source>
</reference>
<gene>
    <name evidence="10" type="ORF">J7T54_004099</name>
</gene>
<evidence type="ECO:0000256" key="1">
    <source>
        <dbReference type="ARBA" id="ARBA00004141"/>
    </source>
</evidence>
<protein>
    <submittedName>
        <fullName evidence="10">Prenytransferase ascA</fullName>
    </submittedName>
</protein>
<dbReference type="GO" id="GO:0006744">
    <property type="term" value="P:ubiquinone biosynthetic process"/>
    <property type="evidence" value="ECO:0007669"/>
    <property type="project" value="TreeGrafter"/>
</dbReference>
<evidence type="ECO:0000256" key="6">
    <source>
        <dbReference type="ARBA" id="ARBA00022989"/>
    </source>
</evidence>
<keyword evidence="4" id="KW-0808">Transferase</keyword>